<dbReference type="AlphaFoldDB" id="A0A926CYH6"/>
<reference evidence="1" key="1">
    <citation type="submission" date="2020-08" db="EMBL/GenBank/DDBJ databases">
        <title>Genome public.</title>
        <authorList>
            <person name="Liu C."/>
            <person name="Sun Q."/>
        </authorList>
    </citation>
    <scope>NUCLEOTIDE SEQUENCE</scope>
    <source>
        <strain evidence="1">NSJ-44</strain>
    </source>
</reference>
<organism evidence="1 2">
    <name type="scientific">Luoshenia tenuis</name>
    <dbReference type="NCBI Taxonomy" id="2763654"/>
    <lineage>
        <taxon>Bacteria</taxon>
        <taxon>Bacillati</taxon>
        <taxon>Bacillota</taxon>
        <taxon>Clostridia</taxon>
        <taxon>Christensenellales</taxon>
        <taxon>Christensenellaceae</taxon>
        <taxon>Luoshenia</taxon>
    </lineage>
</organism>
<dbReference type="Proteomes" id="UP000654279">
    <property type="component" value="Unassembled WGS sequence"/>
</dbReference>
<sequence>MEQKGQNMLDKYIKYSQARVDMFNAQEIPAANLAATKLYKINEELKKDINMGKLIIDALLDTKPQQPEAMLWILEVALPLGYRTNEVVSAVKKISQNKDLGVTSVDAQMSLRVKGYIRSDGI</sequence>
<name>A0A926CYH6_9FIRM</name>
<protein>
    <submittedName>
        <fullName evidence="1">Uncharacterized protein</fullName>
    </submittedName>
</protein>
<evidence type="ECO:0000313" key="2">
    <source>
        <dbReference type="Proteomes" id="UP000654279"/>
    </source>
</evidence>
<accession>A0A926CYH6</accession>
<evidence type="ECO:0000313" key="1">
    <source>
        <dbReference type="EMBL" id="MBC8528473.1"/>
    </source>
</evidence>
<proteinExistence type="predicted"/>
<comment type="caution">
    <text evidence="1">The sequence shown here is derived from an EMBL/GenBank/DDBJ whole genome shotgun (WGS) entry which is preliminary data.</text>
</comment>
<dbReference type="RefSeq" id="WP_249284477.1">
    <property type="nucleotide sequence ID" value="NZ_JACRSO010000001.1"/>
</dbReference>
<keyword evidence="2" id="KW-1185">Reference proteome</keyword>
<gene>
    <name evidence="1" type="ORF">H8699_03360</name>
</gene>
<dbReference type="EMBL" id="JACRSO010000001">
    <property type="protein sequence ID" value="MBC8528473.1"/>
    <property type="molecule type" value="Genomic_DNA"/>
</dbReference>